<protein>
    <submittedName>
        <fullName evidence="2">Bis(5'-nucleosyl)-tetraphosphatase, symmetrical</fullName>
        <ecNumber evidence="2">3.6.1.41</ecNumber>
    </submittedName>
</protein>
<dbReference type="EMBL" id="CP030941">
    <property type="protein sequence ID" value="UUP18477.1"/>
    <property type="molecule type" value="Genomic_DNA"/>
</dbReference>
<keyword evidence="3" id="KW-1185">Reference proteome</keyword>
<dbReference type="InterPro" id="IPR004843">
    <property type="entry name" value="Calcineurin-like_PHP"/>
</dbReference>
<dbReference type="Pfam" id="PF00149">
    <property type="entry name" value="Metallophos"/>
    <property type="match status" value="1"/>
</dbReference>
<accession>A0ABY5MNW7</accession>
<evidence type="ECO:0000259" key="1">
    <source>
        <dbReference type="Pfam" id="PF00149"/>
    </source>
</evidence>
<gene>
    <name evidence="2" type="primary">apaH</name>
    <name evidence="2" type="ORF">NTH_02960</name>
</gene>
<feature type="domain" description="Calcineurin-like phosphoesterase" evidence="1">
    <location>
        <begin position="18"/>
        <end position="210"/>
    </location>
</feature>
<dbReference type="PANTHER" id="PTHR42850">
    <property type="entry name" value="METALLOPHOSPHOESTERASE"/>
    <property type="match status" value="1"/>
</dbReference>
<keyword evidence="2" id="KW-0378">Hydrolase</keyword>
<dbReference type="Proteomes" id="UP001342418">
    <property type="component" value="Chromosome"/>
</dbReference>
<evidence type="ECO:0000313" key="3">
    <source>
        <dbReference type="Proteomes" id="UP001342418"/>
    </source>
</evidence>
<proteinExistence type="predicted"/>
<sequence length="252" mass="27953">MRGDGGIHFDDASTPEGMRLYAVGDIHGRHDLLVEMHRRIMAQIVEDRPADWRLIYLGDYVDRGGAESDVLEFLSRVTREEPRVVALAGNHDVGLLDFLDQPGLDGLFVNNGGETTARSYGVEPDFGSHSGLMRSHARLLQAIPEAHLRFLRSLSFSASHGDFFFCHAGIRPGVPLEEQSPQDLVWIRQSFHRHAGLHPKVVVHGHTPVAAAEILPNRVNLDTGAWTSGRLTAMMFEGKRKRLLEVVRGSIG</sequence>
<dbReference type="PANTHER" id="PTHR42850:SF4">
    <property type="entry name" value="ZINC-DEPENDENT ENDOPOLYPHOSPHATASE"/>
    <property type="match status" value="1"/>
</dbReference>
<dbReference type="EC" id="3.6.1.41" evidence="2"/>
<dbReference type="RefSeq" id="WP_338530708.1">
    <property type="nucleotide sequence ID" value="NZ_CP030941.1"/>
</dbReference>
<dbReference type="InterPro" id="IPR050126">
    <property type="entry name" value="Ap4A_hydrolase"/>
</dbReference>
<dbReference type="GO" id="GO:0008803">
    <property type="term" value="F:bis(5'-nucleosyl)-tetraphosphatase (symmetrical) activity"/>
    <property type="evidence" value="ECO:0007669"/>
    <property type="project" value="UniProtKB-EC"/>
</dbReference>
<reference evidence="2 3" key="1">
    <citation type="submission" date="2018-07" db="EMBL/GenBank/DDBJ databases">
        <title>Genome sequence of Nitratireductor thuwali#1536.</title>
        <authorList>
            <person name="Michoud G."/>
            <person name="Merlino G."/>
            <person name="Sefrji F.O."/>
            <person name="Daffonchio D."/>
        </authorList>
    </citation>
    <scope>NUCLEOTIDE SEQUENCE [LARGE SCALE GENOMIC DNA]</scope>
    <source>
        <strain evidence="3">Nit1536</strain>
    </source>
</reference>
<dbReference type="InterPro" id="IPR029052">
    <property type="entry name" value="Metallo-depent_PP-like"/>
</dbReference>
<name>A0ABY5MNW7_9HYPH</name>
<organism evidence="2 3">
    <name type="scientific">Nitratireductor thuwali</name>
    <dbReference type="NCBI Taxonomy" id="2267699"/>
    <lineage>
        <taxon>Bacteria</taxon>
        <taxon>Pseudomonadati</taxon>
        <taxon>Pseudomonadota</taxon>
        <taxon>Alphaproteobacteria</taxon>
        <taxon>Hyphomicrobiales</taxon>
        <taxon>Phyllobacteriaceae</taxon>
        <taxon>Nitratireductor</taxon>
    </lineage>
</organism>
<dbReference type="Gene3D" id="3.60.21.10">
    <property type="match status" value="1"/>
</dbReference>
<dbReference type="SUPFAM" id="SSF56300">
    <property type="entry name" value="Metallo-dependent phosphatases"/>
    <property type="match status" value="1"/>
</dbReference>
<evidence type="ECO:0000313" key="2">
    <source>
        <dbReference type="EMBL" id="UUP18477.1"/>
    </source>
</evidence>